<name>Q656K9_ORYSJ</name>
<dbReference type="AlphaFoldDB" id="Q656K9"/>
<organism evidence="1 2">
    <name type="scientific">Oryza sativa subsp. japonica</name>
    <name type="common">Rice</name>
    <dbReference type="NCBI Taxonomy" id="39947"/>
    <lineage>
        <taxon>Eukaryota</taxon>
        <taxon>Viridiplantae</taxon>
        <taxon>Streptophyta</taxon>
        <taxon>Embryophyta</taxon>
        <taxon>Tracheophyta</taxon>
        <taxon>Spermatophyta</taxon>
        <taxon>Magnoliopsida</taxon>
        <taxon>Liliopsida</taxon>
        <taxon>Poales</taxon>
        <taxon>Poaceae</taxon>
        <taxon>BOP clade</taxon>
        <taxon>Oryzoideae</taxon>
        <taxon>Oryzeae</taxon>
        <taxon>Oryzinae</taxon>
        <taxon>Oryza</taxon>
        <taxon>Oryza sativa</taxon>
    </lineage>
</organism>
<accession>Q656K9</accession>
<protein>
    <submittedName>
        <fullName evidence="1">Uncharacterized protein</fullName>
    </submittedName>
</protein>
<reference evidence="2" key="1">
    <citation type="journal article" date="2005" name="Nature">
        <title>The map-based sequence of the rice genome.</title>
        <authorList>
            <consortium name="International rice genome sequencing project (IRGSP)"/>
            <person name="Matsumoto T."/>
            <person name="Wu J."/>
            <person name="Kanamori H."/>
            <person name="Katayose Y."/>
            <person name="Fujisawa M."/>
            <person name="Namiki N."/>
            <person name="Mizuno H."/>
            <person name="Yamamoto K."/>
            <person name="Antonio B.A."/>
            <person name="Baba T."/>
            <person name="Sakata K."/>
            <person name="Nagamura Y."/>
            <person name="Aoki H."/>
            <person name="Arikawa K."/>
            <person name="Arita K."/>
            <person name="Bito T."/>
            <person name="Chiden Y."/>
            <person name="Fujitsuka N."/>
            <person name="Fukunaka R."/>
            <person name="Hamada M."/>
            <person name="Harada C."/>
            <person name="Hayashi A."/>
            <person name="Hijishita S."/>
            <person name="Honda M."/>
            <person name="Hosokawa S."/>
            <person name="Ichikawa Y."/>
            <person name="Idonuma A."/>
            <person name="Iijima M."/>
            <person name="Ikeda M."/>
            <person name="Ikeno M."/>
            <person name="Ito K."/>
            <person name="Ito S."/>
            <person name="Ito T."/>
            <person name="Ito Y."/>
            <person name="Ito Y."/>
            <person name="Iwabuchi A."/>
            <person name="Kamiya K."/>
            <person name="Karasawa W."/>
            <person name="Kurita K."/>
            <person name="Katagiri S."/>
            <person name="Kikuta A."/>
            <person name="Kobayashi H."/>
            <person name="Kobayashi N."/>
            <person name="Machita K."/>
            <person name="Maehara T."/>
            <person name="Masukawa M."/>
            <person name="Mizubayashi T."/>
            <person name="Mukai Y."/>
            <person name="Nagasaki H."/>
            <person name="Nagata Y."/>
            <person name="Naito S."/>
            <person name="Nakashima M."/>
            <person name="Nakama Y."/>
            <person name="Nakamichi Y."/>
            <person name="Nakamura M."/>
            <person name="Meguro A."/>
            <person name="Negishi M."/>
            <person name="Ohta I."/>
            <person name="Ohta T."/>
            <person name="Okamoto M."/>
            <person name="Ono N."/>
            <person name="Saji S."/>
            <person name="Sakaguchi M."/>
            <person name="Sakai K."/>
            <person name="Shibata M."/>
            <person name="Shimokawa T."/>
            <person name="Song J."/>
            <person name="Takazaki Y."/>
            <person name="Terasawa K."/>
            <person name="Tsugane M."/>
            <person name="Tsuji K."/>
            <person name="Ueda S."/>
            <person name="Waki K."/>
            <person name="Yamagata H."/>
            <person name="Yamamoto M."/>
            <person name="Yamamoto S."/>
            <person name="Yamane H."/>
            <person name="Yoshiki S."/>
            <person name="Yoshihara R."/>
            <person name="Yukawa K."/>
            <person name="Zhong H."/>
            <person name="Yano M."/>
            <person name="Yuan Q."/>
            <person name="Ouyang S."/>
            <person name="Liu J."/>
            <person name="Jones K.M."/>
            <person name="Gansberger K."/>
            <person name="Moffat K."/>
            <person name="Hill J."/>
            <person name="Bera J."/>
            <person name="Fadrosh D."/>
            <person name="Jin S."/>
            <person name="Johri S."/>
            <person name="Kim M."/>
            <person name="Overton L."/>
            <person name="Reardon M."/>
            <person name="Tsitrin T."/>
            <person name="Vuong H."/>
            <person name="Weaver B."/>
            <person name="Ciecko A."/>
            <person name="Tallon L."/>
            <person name="Jackson J."/>
            <person name="Pai G."/>
            <person name="Aken S.V."/>
            <person name="Utterback T."/>
            <person name="Reidmuller S."/>
            <person name="Feldblyum T."/>
            <person name="Hsiao J."/>
            <person name="Zismann V."/>
            <person name="Iobst S."/>
            <person name="de Vazeille A.R."/>
            <person name="Buell C.R."/>
            <person name="Ying K."/>
            <person name="Li Y."/>
            <person name="Lu T."/>
            <person name="Huang Y."/>
            <person name="Zhao Q."/>
            <person name="Feng Q."/>
            <person name="Zhang L."/>
            <person name="Zhu J."/>
            <person name="Weng Q."/>
            <person name="Mu J."/>
            <person name="Lu Y."/>
            <person name="Fan D."/>
            <person name="Liu Y."/>
            <person name="Guan J."/>
            <person name="Zhang Y."/>
            <person name="Yu S."/>
            <person name="Liu X."/>
            <person name="Zhang Y."/>
            <person name="Hong G."/>
            <person name="Han B."/>
            <person name="Choisne N."/>
            <person name="Demange N."/>
            <person name="Orjeda G."/>
            <person name="Samain S."/>
            <person name="Cattolico L."/>
            <person name="Pelletier E."/>
            <person name="Couloux A."/>
            <person name="Segurens B."/>
            <person name="Wincker P."/>
            <person name="D'Hont A."/>
            <person name="Scarpelli C."/>
            <person name="Weissenbach J."/>
            <person name="Salanoubat M."/>
            <person name="Quetier F."/>
            <person name="Yu Y."/>
            <person name="Kim H.R."/>
            <person name="Rambo T."/>
            <person name="Currie J."/>
            <person name="Collura K."/>
            <person name="Luo M."/>
            <person name="Yang T."/>
            <person name="Ammiraju J.S.S."/>
            <person name="Engler F."/>
            <person name="Soderlund C."/>
            <person name="Wing R.A."/>
            <person name="Palmer L.E."/>
            <person name="de la Bastide M."/>
            <person name="Spiegel L."/>
            <person name="Nascimento L."/>
            <person name="Zutavern T."/>
            <person name="O'Shaughnessy A."/>
            <person name="Dike S."/>
            <person name="Dedhia N."/>
            <person name="Preston R."/>
            <person name="Balija V."/>
            <person name="McCombie W.R."/>
            <person name="Chow T."/>
            <person name="Chen H."/>
            <person name="Chung M."/>
            <person name="Chen C."/>
            <person name="Shaw J."/>
            <person name="Wu H."/>
            <person name="Hsiao K."/>
            <person name="Chao Y."/>
            <person name="Chu M."/>
            <person name="Cheng C."/>
            <person name="Hour A."/>
            <person name="Lee P."/>
            <person name="Lin S."/>
            <person name="Lin Y."/>
            <person name="Liou J."/>
            <person name="Liu S."/>
            <person name="Hsing Y."/>
            <person name="Raghuvanshi S."/>
            <person name="Mohanty A."/>
            <person name="Bharti A.K."/>
            <person name="Gaur A."/>
            <person name="Gupta V."/>
            <person name="Kumar D."/>
            <person name="Ravi V."/>
            <person name="Vij S."/>
            <person name="Kapur A."/>
            <person name="Khurana P."/>
            <person name="Khurana P."/>
            <person name="Khurana J.P."/>
            <person name="Tyagi A.K."/>
            <person name="Gaikwad K."/>
            <person name="Singh A."/>
            <person name="Dalal V."/>
            <person name="Srivastava S."/>
            <person name="Dixit A."/>
            <person name="Pal A.K."/>
            <person name="Ghazi I.A."/>
            <person name="Yadav M."/>
            <person name="Pandit A."/>
            <person name="Bhargava A."/>
            <person name="Sureshbabu K."/>
            <person name="Batra K."/>
            <person name="Sharma T.R."/>
            <person name="Mohapatra T."/>
            <person name="Singh N.K."/>
            <person name="Messing J."/>
            <person name="Nelson A.B."/>
            <person name="Fuks G."/>
            <person name="Kavchok S."/>
            <person name="Keizer G."/>
            <person name="Linton E."/>
            <person name="Llaca V."/>
            <person name="Song R."/>
            <person name="Tanyolac B."/>
            <person name="Young S."/>
            <person name="Ho-Il K."/>
            <person name="Hahn J.H."/>
            <person name="Sangsakoo G."/>
            <person name="Vanavichit A."/>
            <person name="de Mattos Luiz.A.T."/>
            <person name="Zimmer P.D."/>
            <person name="Malone G."/>
            <person name="Dellagostin O."/>
            <person name="de Oliveira A.C."/>
            <person name="Bevan M."/>
            <person name="Bancroft I."/>
            <person name="Minx P."/>
            <person name="Cordum H."/>
            <person name="Wilson R."/>
            <person name="Cheng Z."/>
            <person name="Jin W."/>
            <person name="Jiang J."/>
            <person name="Leong S.A."/>
            <person name="Iwama H."/>
            <person name="Gojobori T."/>
            <person name="Itoh T."/>
            <person name="Niimura Y."/>
            <person name="Fujii Y."/>
            <person name="Habara T."/>
            <person name="Sakai H."/>
            <person name="Sato Y."/>
            <person name="Wilson G."/>
            <person name="Kumar K."/>
            <person name="McCouch S."/>
            <person name="Juretic N."/>
            <person name="Hoen D."/>
            <person name="Wright S."/>
            <person name="Bruskiewich R."/>
            <person name="Bureau T."/>
            <person name="Miyao A."/>
            <person name="Hirochika H."/>
            <person name="Nishikawa T."/>
            <person name="Kadowaki K."/>
            <person name="Sugiura M."/>
            <person name="Burr B."/>
            <person name="Sasaki T."/>
        </authorList>
    </citation>
    <scope>NUCLEOTIDE SEQUENCE [LARGE SCALE GENOMIC DNA]</scope>
    <source>
        <strain evidence="2">cv. Nipponbare</strain>
    </source>
</reference>
<dbReference type="EMBL" id="AP003521">
    <property type="protein sequence ID" value="BAD45258.1"/>
    <property type="molecule type" value="Genomic_DNA"/>
</dbReference>
<sequence>MAAEMEKRRTGWTRRAPGATTAQQMVFRVEAARVLSRGGEEEEEGSRLAQYVICTSLYRVACESRLGFLGTKPPCAWEQDEDQPALPEPRRTALDQSQAARLQPCRHRCVLPEAPTRAHRAFDAPAALAAPCAGRSHCDEQDAVGANSNEHHACASAIHVLRAHPGTPVVQRRAELAARRPGRESRIHNKDCGL</sequence>
<evidence type="ECO:0000313" key="2">
    <source>
        <dbReference type="Proteomes" id="UP000000763"/>
    </source>
</evidence>
<dbReference type="Proteomes" id="UP000000763">
    <property type="component" value="Chromosome 6"/>
</dbReference>
<gene>
    <name evidence="1" type="primary">P0025G03.25</name>
</gene>
<reference evidence="2" key="2">
    <citation type="journal article" date="2008" name="Nucleic Acids Res.">
        <title>The rice annotation project database (RAP-DB): 2008 update.</title>
        <authorList>
            <consortium name="The rice annotation project (RAP)"/>
        </authorList>
    </citation>
    <scope>GENOME REANNOTATION</scope>
    <source>
        <strain evidence="2">cv. Nipponbare</strain>
    </source>
</reference>
<proteinExistence type="predicted"/>
<evidence type="ECO:0000313" key="1">
    <source>
        <dbReference type="EMBL" id="BAD45258.1"/>
    </source>
</evidence>